<comment type="pathway">
    <text evidence="4">Protein modification; protein ubiquitination.</text>
</comment>
<keyword evidence="7" id="KW-0808">Transferase</keyword>
<dbReference type="GO" id="GO:0008270">
    <property type="term" value="F:zinc ion binding"/>
    <property type="evidence" value="ECO:0007669"/>
    <property type="project" value="UniProtKB-KW"/>
</dbReference>
<comment type="function">
    <text evidence="3">Might act as an E3 ubiquitin-protein ligase, or as part of E3 complex, which accepts ubiquitin from specific E2 ubiquitin-conjugating enzymes and then transfers it to substrates.</text>
</comment>
<gene>
    <name evidence="16" type="ORF">RJT34_12684</name>
</gene>
<comment type="catalytic activity">
    <reaction evidence="1">
        <text>[E2 ubiquitin-conjugating enzyme]-S-ubiquitinyl-L-cysteine + [acceptor protein]-L-lysine = [E2 ubiquitin-conjugating enzyme]-L-cysteine + [acceptor protein]-N(6)-ubiquitinyl-L-lysine.</text>
        <dbReference type="EC" id="2.3.2.31"/>
    </reaction>
</comment>
<dbReference type="PANTHER" id="PTHR11685">
    <property type="entry name" value="RBR FAMILY RING FINGER AND IBR DOMAIN-CONTAINING"/>
    <property type="match status" value="1"/>
</dbReference>
<evidence type="ECO:0000256" key="9">
    <source>
        <dbReference type="ARBA" id="ARBA00022737"/>
    </source>
</evidence>
<keyword evidence="11" id="KW-0833">Ubl conjugation pathway</keyword>
<evidence type="ECO:0000256" key="6">
    <source>
        <dbReference type="ARBA" id="ARBA00012251"/>
    </source>
</evidence>
<accession>A0AAN9JMM9</accession>
<feature type="domain" description="RING-type" evidence="15">
    <location>
        <begin position="7"/>
        <end position="167"/>
    </location>
</feature>
<proteinExistence type="inferred from homology"/>
<dbReference type="GO" id="GO:0061630">
    <property type="term" value="F:ubiquitin protein ligase activity"/>
    <property type="evidence" value="ECO:0007669"/>
    <property type="project" value="UniProtKB-EC"/>
</dbReference>
<comment type="similarity">
    <text evidence="5">Belongs to the RBR family. Ariadne subfamily.</text>
</comment>
<evidence type="ECO:0000313" key="16">
    <source>
        <dbReference type="EMBL" id="KAK7301808.1"/>
    </source>
</evidence>
<protein>
    <recommendedName>
        <fullName evidence="6">RBR-type E3 ubiquitin transferase</fullName>
        <ecNumber evidence="6">2.3.2.31</ecNumber>
    </recommendedName>
</protein>
<dbReference type="Proteomes" id="UP001359559">
    <property type="component" value="Unassembled WGS sequence"/>
</dbReference>
<dbReference type="InterPro" id="IPR013083">
    <property type="entry name" value="Znf_RING/FYVE/PHD"/>
</dbReference>
<evidence type="ECO:0000256" key="13">
    <source>
        <dbReference type="PROSITE-ProRule" id="PRU00175"/>
    </source>
</evidence>
<keyword evidence="17" id="KW-1185">Reference proteome</keyword>
<dbReference type="AlphaFoldDB" id="A0AAN9JMM9"/>
<evidence type="ECO:0000259" key="14">
    <source>
        <dbReference type="PROSITE" id="PS50089"/>
    </source>
</evidence>
<dbReference type="InterPro" id="IPR044066">
    <property type="entry name" value="TRIAD_supradom"/>
</dbReference>
<organism evidence="16 17">
    <name type="scientific">Clitoria ternatea</name>
    <name type="common">Butterfly pea</name>
    <dbReference type="NCBI Taxonomy" id="43366"/>
    <lineage>
        <taxon>Eukaryota</taxon>
        <taxon>Viridiplantae</taxon>
        <taxon>Streptophyta</taxon>
        <taxon>Embryophyta</taxon>
        <taxon>Tracheophyta</taxon>
        <taxon>Spermatophyta</taxon>
        <taxon>Magnoliopsida</taxon>
        <taxon>eudicotyledons</taxon>
        <taxon>Gunneridae</taxon>
        <taxon>Pentapetalae</taxon>
        <taxon>rosids</taxon>
        <taxon>fabids</taxon>
        <taxon>Fabales</taxon>
        <taxon>Fabaceae</taxon>
        <taxon>Papilionoideae</taxon>
        <taxon>50 kb inversion clade</taxon>
        <taxon>NPAAA clade</taxon>
        <taxon>indigoferoid/millettioid clade</taxon>
        <taxon>Phaseoleae</taxon>
        <taxon>Clitoria</taxon>
    </lineage>
</organism>
<keyword evidence="9" id="KW-0677">Repeat</keyword>
<feature type="domain" description="RING-type" evidence="14">
    <location>
        <begin position="11"/>
        <end position="56"/>
    </location>
</feature>
<dbReference type="EC" id="2.3.2.31" evidence="6"/>
<dbReference type="InterPro" id="IPR031127">
    <property type="entry name" value="E3_UB_ligase_RBR"/>
</dbReference>
<evidence type="ECO:0000256" key="12">
    <source>
        <dbReference type="ARBA" id="ARBA00022833"/>
    </source>
</evidence>
<keyword evidence="12" id="KW-0862">Zinc</keyword>
<comment type="cofactor">
    <cofactor evidence="2">
        <name>Zn(2+)</name>
        <dbReference type="ChEBI" id="CHEBI:29105"/>
    </cofactor>
</comment>
<dbReference type="GO" id="GO:0016567">
    <property type="term" value="P:protein ubiquitination"/>
    <property type="evidence" value="ECO:0007669"/>
    <property type="project" value="InterPro"/>
</dbReference>
<evidence type="ECO:0000256" key="8">
    <source>
        <dbReference type="ARBA" id="ARBA00022723"/>
    </source>
</evidence>
<dbReference type="Gene3D" id="3.30.40.10">
    <property type="entry name" value="Zinc/RING finger domain, C3HC4 (zinc finger)"/>
    <property type="match status" value="1"/>
</dbReference>
<dbReference type="PROSITE" id="PS50089">
    <property type="entry name" value="ZF_RING_2"/>
    <property type="match status" value="1"/>
</dbReference>
<dbReference type="EMBL" id="JAYKXN010000003">
    <property type="protein sequence ID" value="KAK7301808.1"/>
    <property type="molecule type" value="Genomic_DNA"/>
</dbReference>
<dbReference type="InterPro" id="IPR018957">
    <property type="entry name" value="Znf_C3HC4_RING-type"/>
</dbReference>
<evidence type="ECO:0000256" key="3">
    <source>
        <dbReference type="ARBA" id="ARBA00003976"/>
    </source>
</evidence>
<dbReference type="Pfam" id="PF01485">
    <property type="entry name" value="IBR"/>
    <property type="match status" value="1"/>
</dbReference>
<dbReference type="Pfam" id="PF00097">
    <property type="entry name" value="zf-C3HC4"/>
    <property type="match status" value="1"/>
</dbReference>
<dbReference type="CDD" id="cd22584">
    <property type="entry name" value="Rcat_RBR_unk"/>
    <property type="match status" value="1"/>
</dbReference>
<evidence type="ECO:0000256" key="1">
    <source>
        <dbReference type="ARBA" id="ARBA00001798"/>
    </source>
</evidence>
<dbReference type="SUPFAM" id="SSF57850">
    <property type="entry name" value="RING/U-box"/>
    <property type="match status" value="2"/>
</dbReference>
<evidence type="ECO:0000259" key="15">
    <source>
        <dbReference type="PROSITE" id="PS51873"/>
    </source>
</evidence>
<reference evidence="16 17" key="1">
    <citation type="submission" date="2024-01" db="EMBL/GenBank/DDBJ databases">
        <title>The genomes of 5 underutilized Papilionoideae crops provide insights into root nodulation and disease resistance.</title>
        <authorList>
            <person name="Yuan L."/>
        </authorList>
    </citation>
    <scope>NUCLEOTIDE SEQUENCE [LARGE SCALE GENOMIC DNA]</scope>
    <source>
        <strain evidence="16">LY-2023</strain>
        <tissue evidence="16">Leaf</tissue>
    </source>
</reference>
<evidence type="ECO:0000313" key="17">
    <source>
        <dbReference type="Proteomes" id="UP001359559"/>
    </source>
</evidence>
<dbReference type="PROSITE" id="PS00518">
    <property type="entry name" value="ZF_RING_1"/>
    <property type="match status" value="1"/>
</dbReference>
<keyword evidence="8" id="KW-0479">Metal-binding</keyword>
<dbReference type="InterPro" id="IPR001841">
    <property type="entry name" value="Znf_RING"/>
</dbReference>
<dbReference type="FunFam" id="3.30.40.10:FF:000230">
    <property type="entry name" value="RBR-type E3 ubiquitin transferase"/>
    <property type="match status" value="1"/>
</dbReference>
<dbReference type="Gene3D" id="1.20.120.1750">
    <property type="match status" value="1"/>
</dbReference>
<evidence type="ECO:0000256" key="5">
    <source>
        <dbReference type="ARBA" id="ARBA00005884"/>
    </source>
</evidence>
<evidence type="ECO:0000256" key="2">
    <source>
        <dbReference type="ARBA" id="ARBA00001947"/>
    </source>
</evidence>
<dbReference type="PROSITE" id="PS51873">
    <property type="entry name" value="TRIAD"/>
    <property type="match status" value="1"/>
</dbReference>
<name>A0AAN9JMM9_CLITE</name>
<dbReference type="InterPro" id="IPR017907">
    <property type="entry name" value="Znf_RING_CS"/>
</dbReference>
<evidence type="ECO:0000256" key="4">
    <source>
        <dbReference type="ARBA" id="ARBA00004906"/>
    </source>
</evidence>
<evidence type="ECO:0000256" key="7">
    <source>
        <dbReference type="ARBA" id="ARBA00022679"/>
    </source>
</evidence>
<dbReference type="InterPro" id="IPR002867">
    <property type="entry name" value="IBR_dom"/>
</dbReference>
<keyword evidence="10 13" id="KW-0863">Zinc-finger</keyword>
<evidence type="ECO:0000256" key="11">
    <source>
        <dbReference type="ARBA" id="ARBA00022786"/>
    </source>
</evidence>
<evidence type="ECO:0000256" key="10">
    <source>
        <dbReference type="ARBA" id="ARBA00022771"/>
    </source>
</evidence>
<sequence>MLYGETSRGFCRICYDLKQESEIFRRSGCSHSFCSECISNYVASQLQNNVLRVNCPNPGCEVELEPRNLGGIVPNQVIARWESARDSSMKQHYKGHKKRSKSEKRMDKMFLELAKTKTWKRCPQCSAYVEKAEGCSHIQCRCGCDFCHICGKRWKNQDPCMCCLRSPPRPANASGLWARLICCFKPGSLRLGLDA</sequence>
<comment type="caution">
    <text evidence="16">The sequence shown here is derived from an EMBL/GenBank/DDBJ whole genome shotgun (WGS) entry which is preliminary data.</text>
</comment>